<dbReference type="AlphaFoldDB" id="A0A0R2UGI7"/>
<name>A0A0R2UGI7_9GAMM</name>
<proteinExistence type="predicted"/>
<comment type="caution">
    <text evidence="1">The sequence shown here is derived from an EMBL/GenBank/DDBJ whole genome shotgun (WGS) entry which is preliminary data.</text>
</comment>
<dbReference type="InterPro" id="IPR036514">
    <property type="entry name" value="SGNH_hydro_sf"/>
</dbReference>
<evidence type="ECO:0008006" key="3">
    <source>
        <dbReference type="Google" id="ProtNLM"/>
    </source>
</evidence>
<dbReference type="GO" id="GO:0016788">
    <property type="term" value="F:hydrolase activity, acting on ester bonds"/>
    <property type="evidence" value="ECO:0007669"/>
    <property type="project" value="UniProtKB-ARBA"/>
</dbReference>
<evidence type="ECO:0000313" key="1">
    <source>
        <dbReference type="EMBL" id="KRO96634.1"/>
    </source>
</evidence>
<sequence length="263" mass="29482">MKNVIQKILILVVFLTISSELLASDRPQVKSLDGLKPNRILFVGNSYLYYNDSLHNHVQRMAAEKFPEKAKFAKYKSSTIGGSRLAHHNLDHLLKAKNIGVKKPFELVILQGGSMEPLSEPARRQFNEQAKTMIEKIKTSGGKAALYMTHAYVKPHGKYAPGMIDDIRSLYVKAGNDNKALVIPVGIAFKKAYQYRPDIVLHKDFDGSHPSLLGTYLAANVVFASIFKTSPVGLKYNYFDAVADEDRDFLQKVAEETVSEFFN</sequence>
<dbReference type="SUPFAM" id="SSF52266">
    <property type="entry name" value="SGNH hydrolase"/>
    <property type="match status" value="1"/>
</dbReference>
<dbReference type="EMBL" id="LICA01000048">
    <property type="protein sequence ID" value="KRO96634.1"/>
    <property type="molecule type" value="Genomic_DNA"/>
</dbReference>
<accession>A0A0R2UGI7</accession>
<evidence type="ECO:0000313" key="2">
    <source>
        <dbReference type="Proteomes" id="UP000051213"/>
    </source>
</evidence>
<protein>
    <recommendedName>
        <fullName evidence="3">SGNH hydrolase-type esterase domain-containing protein</fullName>
    </recommendedName>
</protein>
<dbReference type="Proteomes" id="UP000051213">
    <property type="component" value="Unassembled WGS sequence"/>
</dbReference>
<dbReference type="Gene3D" id="3.40.50.1110">
    <property type="entry name" value="SGNH hydrolase"/>
    <property type="match status" value="1"/>
</dbReference>
<gene>
    <name evidence="1" type="ORF">ABS24_08720</name>
</gene>
<organism evidence="1 2">
    <name type="scientific">SAR92 bacterium BACL26 MAG-121220-bin70</name>
    <dbReference type="NCBI Taxonomy" id="1655626"/>
    <lineage>
        <taxon>Bacteria</taxon>
        <taxon>Pseudomonadati</taxon>
        <taxon>Pseudomonadota</taxon>
        <taxon>Gammaproteobacteria</taxon>
        <taxon>Cellvibrionales</taxon>
        <taxon>Porticoccaceae</taxon>
        <taxon>SAR92 clade</taxon>
    </lineage>
</organism>
<reference evidence="1 2" key="1">
    <citation type="submission" date="2015-10" db="EMBL/GenBank/DDBJ databases">
        <title>Metagenome-Assembled Genomes uncover a global brackish microbiome.</title>
        <authorList>
            <person name="Hugerth L.W."/>
            <person name="Larsson J."/>
            <person name="Alneberg J."/>
            <person name="Lindh M.V."/>
            <person name="Legrand C."/>
            <person name="Pinhassi J."/>
            <person name="Andersson A.F."/>
        </authorList>
    </citation>
    <scope>NUCLEOTIDE SEQUENCE [LARGE SCALE GENOMIC DNA]</scope>
    <source>
        <strain evidence="1">BACL26 MAG-121220-bin70</strain>
    </source>
</reference>